<sequence length="393" mass="42177">MSSPEFPSGVVPAESSLRSVMPSAAAALGVPEYENALDWPATRRAIVVLVDGLGRAVLRRFGGHAPFLKQAMAEHGRVLQVAVPTTTAASLTSLGTGVDPGEHGVVGYDVLDPDRGVVVNQLGGWDERTDPAAWQPLPTVLQRCQADGVETVTVSLPAFADSALTRASLRGGEFLGATTMAARGQRALQTVGRNRDRAFVYLYFNELDKAGHRTGVGSPDWLYALEEIDAVLRRLHSRLPANTTLGITGDHGMVDVPATRRIDYAALTADGDLERPELLDGVAHTAGEPRLVQLHVEAQASAQRREALCAAWQETWGAHAWVLTRDEAIQAGWFGARVTERVRPRIGDLLIAAHGDLALYDGRRVGAHAFDMVGHHGAPTRAEREVPFLLLGA</sequence>
<proteinExistence type="predicted"/>
<keyword evidence="2" id="KW-1185">Reference proteome</keyword>
<dbReference type="AlphaFoldDB" id="A0A7W7GNG4"/>
<comment type="caution">
    <text evidence="1">The sequence shown here is derived from an EMBL/GenBank/DDBJ whole genome shotgun (WGS) entry which is preliminary data.</text>
</comment>
<dbReference type="Pfam" id="PF01663">
    <property type="entry name" value="Phosphodiest"/>
    <property type="match status" value="1"/>
</dbReference>
<gene>
    <name evidence="1" type="ORF">HDA30_000896</name>
</gene>
<dbReference type="GO" id="GO:0016787">
    <property type="term" value="F:hydrolase activity"/>
    <property type="evidence" value="ECO:0007669"/>
    <property type="project" value="UniProtKB-ARBA"/>
</dbReference>
<organism evidence="1 2">
    <name type="scientific">Micrococcus cohnii</name>
    <dbReference type="NCBI Taxonomy" id="993416"/>
    <lineage>
        <taxon>Bacteria</taxon>
        <taxon>Bacillati</taxon>
        <taxon>Actinomycetota</taxon>
        <taxon>Actinomycetes</taxon>
        <taxon>Micrococcales</taxon>
        <taxon>Micrococcaceae</taxon>
        <taxon>Micrococcus</taxon>
    </lineage>
</organism>
<dbReference type="Gene3D" id="3.40.720.10">
    <property type="entry name" value="Alkaline Phosphatase, subunit A"/>
    <property type="match status" value="1"/>
</dbReference>
<dbReference type="EMBL" id="JACHNA010000001">
    <property type="protein sequence ID" value="MBB4735388.1"/>
    <property type="molecule type" value="Genomic_DNA"/>
</dbReference>
<dbReference type="InterPro" id="IPR002591">
    <property type="entry name" value="Phosphodiest/P_Trfase"/>
</dbReference>
<dbReference type="SUPFAM" id="SSF53649">
    <property type="entry name" value="Alkaline phosphatase-like"/>
    <property type="match status" value="1"/>
</dbReference>
<name>A0A7W7GNG4_9MICC</name>
<evidence type="ECO:0000313" key="2">
    <source>
        <dbReference type="Proteomes" id="UP000540191"/>
    </source>
</evidence>
<dbReference type="Proteomes" id="UP000540191">
    <property type="component" value="Unassembled WGS sequence"/>
</dbReference>
<evidence type="ECO:0008006" key="3">
    <source>
        <dbReference type="Google" id="ProtNLM"/>
    </source>
</evidence>
<dbReference type="RefSeq" id="WP_184241222.1">
    <property type="nucleotide sequence ID" value="NZ_JACHNA010000001.1"/>
</dbReference>
<protein>
    <recommendedName>
        <fullName evidence="3">Alkaline phosphatase family protein</fullName>
    </recommendedName>
</protein>
<accession>A0A7W7GNG4</accession>
<dbReference type="PANTHER" id="PTHR10151">
    <property type="entry name" value="ECTONUCLEOTIDE PYROPHOSPHATASE/PHOSPHODIESTERASE"/>
    <property type="match status" value="1"/>
</dbReference>
<evidence type="ECO:0000313" key="1">
    <source>
        <dbReference type="EMBL" id="MBB4735388.1"/>
    </source>
</evidence>
<dbReference type="InterPro" id="IPR017850">
    <property type="entry name" value="Alkaline_phosphatase_core_sf"/>
</dbReference>
<dbReference type="PANTHER" id="PTHR10151:SF120">
    <property type="entry name" value="BIS(5'-ADENOSYL)-TRIPHOSPHATASE"/>
    <property type="match status" value="1"/>
</dbReference>
<reference evidence="1 2" key="1">
    <citation type="submission" date="2020-08" db="EMBL/GenBank/DDBJ databases">
        <title>Sequencing the genomes of 1000 actinobacteria strains.</title>
        <authorList>
            <person name="Klenk H.-P."/>
        </authorList>
    </citation>
    <scope>NUCLEOTIDE SEQUENCE [LARGE SCALE GENOMIC DNA]</scope>
    <source>
        <strain evidence="1 2">DSM 23974</strain>
    </source>
</reference>